<keyword evidence="3" id="KW-1133">Transmembrane helix</keyword>
<proteinExistence type="inferred from homology"/>
<organism evidence="4 5">
    <name type="scientific">Macrophomina phaseolina</name>
    <dbReference type="NCBI Taxonomy" id="35725"/>
    <lineage>
        <taxon>Eukaryota</taxon>
        <taxon>Fungi</taxon>
        <taxon>Dikarya</taxon>
        <taxon>Ascomycota</taxon>
        <taxon>Pezizomycotina</taxon>
        <taxon>Dothideomycetes</taxon>
        <taxon>Dothideomycetes incertae sedis</taxon>
        <taxon>Botryosphaeriales</taxon>
        <taxon>Botryosphaeriaceae</taxon>
        <taxon>Macrophomina</taxon>
    </lineage>
</organism>
<keyword evidence="3" id="KW-0472">Membrane</keyword>
<comment type="subcellular location">
    <subcellularLocation>
        <location evidence="1">Membrane</location>
        <topology evidence="1">Multi-pass membrane protein</topology>
    </subcellularLocation>
</comment>
<dbReference type="PANTHER" id="PTHR11360">
    <property type="entry name" value="MONOCARBOXYLATE TRANSPORTER"/>
    <property type="match status" value="1"/>
</dbReference>
<gene>
    <name evidence="4" type="ORF">B0J12DRAFT_757259</name>
</gene>
<dbReference type="PANTHER" id="PTHR11360:SF284">
    <property type="entry name" value="EG:103B4.3 PROTEIN-RELATED"/>
    <property type="match status" value="1"/>
</dbReference>
<feature type="transmembrane region" description="Helical" evidence="3">
    <location>
        <begin position="173"/>
        <end position="195"/>
    </location>
</feature>
<evidence type="ECO:0000313" key="4">
    <source>
        <dbReference type="EMBL" id="KAH7045962.1"/>
    </source>
</evidence>
<name>A0ABQ8G6J9_9PEZI</name>
<dbReference type="InterPro" id="IPR050327">
    <property type="entry name" value="Proton-linked_MCT"/>
</dbReference>
<evidence type="ECO:0000313" key="5">
    <source>
        <dbReference type="Proteomes" id="UP000774617"/>
    </source>
</evidence>
<keyword evidence="5" id="KW-1185">Reference proteome</keyword>
<protein>
    <submittedName>
        <fullName evidence="4">Major facilitator superfamily domain-containing protein</fullName>
    </submittedName>
</protein>
<dbReference type="Proteomes" id="UP000774617">
    <property type="component" value="Unassembled WGS sequence"/>
</dbReference>
<dbReference type="Gene3D" id="1.20.1250.20">
    <property type="entry name" value="MFS general substrate transporter like domains"/>
    <property type="match status" value="1"/>
</dbReference>
<dbReference type="SUPFAM" id="SSF103473">
    <property type="entry name" value="MFS general substrate transporter"/>
    <property type="match status" value="1"/>
</dbReference>
<reference evidence="4 5" key="1">
    <citation type="journal article" date="2021" name="Nat. Commun.">
        <title>Genetic determinants of endophytism in the Arabidopsis root mycobiome.</title>
        <authorList>
            <person name="Mesny F."/>
            <person name="Miyauchi S."/>
            <person name="Thiergart T."/>
            <person name="Pickel B."/>
            <person name="Atanasova L."/>
            <person name="Karlsson M."/>
            <person name="Huettel B."/>
            <person name="Barry K.W."/>
            <person name="Haridas S."/>
            <person name="Chen C."/>
            <person name="Bauer D."/>
            <person name="Andreopoulos W."/>
            <person name="Pangilinan J."/>
            <person name="LaButti K."/>
            <person name="Riley R."/>
            <person name="Lipzen A."/>
            <person name="Clum A."/>
            <person name="Drula E."/>
            <person name="Henrissat B."/>
            <person name="Kohler A."/>
            <person name="Grigoriev I.V."/>
            <person name="Martin F.M."/>
            <person name="Hacquard S."/>
        </authorList>
    </citation>
    <scope>NUCLEOTIDE SEQUENCE [LARGE SCALE GENOMIC DNA]</scope>
    <source>
        <strain evidence="4 5">MPI-SDFR-AT-0080</strain>
    </source>
</reference>
<dbReference type="InterPro" id="IPR011701">
    <property type="entry name" value="MFS"/>
</dbReference>
<keyword evidence="3" id="KW-0812">Transmembrane</keyword>
<dbReference type="EMBL" id="JAGTJR010000018">
    <property type="protein sequence ID" value="KAH7045962.1"/>
    <property type="molecule type" value="Genomic_DNA"/>
</dbReference>
<sequence>MPTMTVAPAWFAKHRALPMGTASSGTGFGGLVWAPALTACIQHMGFRNTLRLTGALSTALIYASGCFVKWEPSIAAHLHANNTKTSRTTGVCKIPLLTRRSVMQRKSVKQVLSAAFESAAYYTPVLFTVSDARTLGDDESDGANLTAVSNACNAIGKIAVGFIANQIGRLNSLFLTTLISTAAALAFWLPCTAIWKDSET</sequence>
<accession>A0ABQ8G6J9</accession>
<evidence type="ECO:0000256" key="1">
    <source>
        <dbReference type="ARBA" id="ARBA00004141"/>
    </source>
</evidence>
<comment type="similarity">
    <text evidence="2">Belongs to the major facilitator superfamily. Monocarboxylate porter (TC 2.A.1.13) family.</text>
</comment>
<comment type="caution">
    <text evidence="4">The sequence shown here is derived from an EMBL/GenBank/DDBJ whole genome shotgun (WGS) entry which is preliminary data.</text>
</comment>
<evidence type="ECO:0000256" key="2">
    <source>
        <dbReference type="ARBA" id="ARBA00006727"/>
    </source>
</evidence>
<dbReference type="Pfam" id="PF07690">
    <property type="entry name" value="MFS_1"/>
    <property type="match status" value="1"/>
</dbReference>
<evidence type="ECO:0000256" key="3">
    <source>
        <dbReference type="SAM" id="Phobius"/>
    </source>
</evidence>
<dbReference type="InterPro" id="IPR036259">
    <property type="entry name" value="MFS_trans_sf"/>
</dbReference>